<dbReference type="Pfam" id="PF13600">
    <property type="entry name" value="DUF4140"/>
    <property type="match status" value="1"/>
</dbReference>
<feature type="domain" description="DUF4140" evidence="2">
    <location>
        <begin position="22"/>
        <end position="116"/>
    </location>
</feature>
<dbReference type="Proteomes" id="UP000053424">
    <property type="component" value="Unassembled WGS sequence"/>
</dbReference>
<dbReference type="PANTHER" id="PTHR31005">
    <property type="entry name" value="DUF4139 DOMAIN-CONTAINING PROTEIN"/>
    <property type="match status" value="1"/>
</dbReference>
<dbReference type="STRING" id="686832.A0A0C3C4X4"/>
<evidence type="ECO:0000313" key="3">
    <source>
        <dbReference type="EMBL" id="KIM43920.1"/>
    </source>
</evidence>
<dbReference type="InterPro" id="IPR025554">
    <property type="entry name" value="DUF4140"/>
</dbReference>
<proteinExistence type="predicted"/>
<feature type="domain" description="DUF4139" evidence="1">
    <location>
        <begin position="197"/>
        <end position="474"/>
    </location>
</feature>
<dbReference type="NCBIfam" id="TIGR02231">
    <property type="entry name" value="mucoidy inhibitor MuiA family protein"/>
    <property type="match status" value="1"/>
</dbReference>
<gene>
    <name evidence="3" type="ORF">M413DRAFT_25436</name>
</gene>
<name>A0A0C3C4X4_HEBCY</name>
<dbReference type="HOGENOM" id="CLU_010457_2_0_1"/>
<accession>A0A0C3C4X4</accession>
<reference evidence="4" key="2">
    <citation type="submission" date="2015-01" db="EMBL/GenBank/DDBJ databases">
        <title>Evolutionary Origins and Diversification of the Mycorrhizal Mutualists.</title>
        <authorList>
            <consortium name="DOE Joint Genome Institute"/>
            <consortium name="Mycorrhizal Genomics Consortium"/>
            <person name="Kohler A."/>
            <person name="Kuo A."/>
            <person name="Nagy L.G."/>
            <person name="Floudas D."/>
            <person name="Copeland A."/>
            <person name="Barry K.W."/>
            <person name="Cichocki N."/>
            <person name="Veneault-Fourrey C."/>
            <person name="LaButti K."/>
            <person name="Lindquist E.A."/>
            <person name="Lipzen A."/>
            <person name="Lundell T."/>
            <person name="Morin E."/>
            <person name="Murat C."/>
            <person name="Riley R."/>
            <person name="Ohm R."/>
            <person name="Sun H."/>
            <person name="Tunlid A."/>
            <person name="Henrissat B."/>
            <person name="Grigoriev I.V."/>
            <person name="Hibbett D.S."/>
            <person name="Martin F."/>
        </authorList>
    </citation>
    <scope>NUCLEOTIDE SEQUENCE [LARGE SCALE GENOMIC DNA]</scope>
    <source>
        <strain evidence="4">h7</strain>
    </source>
</reference>
<dbReference type="EMBL" id="KN831774">
    <property type="protein sequence ID" value="KIM43920.1"/>
    <property type="molecule type" value="Genomic_DNA"/>
</dbReference>
<evidence type="ECO:0000313" key="4">
    <source>
        <dbReference type="Proteomes" id="UP000053424"/>
    </source>
</evidence>
<sequence length="554" mass="61034">MDVDTVNTISLSSLQDSAITNVNLYATRAQITRVYKANVLTGQNKVTITSLPNVVDHESLRVESIGPAIIQGVTASKVDIQEREDTSPLLDELEDKKLKTENTLERCRKALKAIDTYVGKLDVEHLEISKLGEAMDVYDSTGEEWEDKIILVKKEIVSLNKKIKAEELRLEGKVGNKKLRTQVVVGLYAESAGEVEITVIYAVSHASWDAGYDIRVDMQDPTQLATVVYKASISQTTGEIWENAPITLETTNPTFGLDIPVLPVWNLSLENPARTGTGLGRGGAKRHRKILPDEDDLEYDEHQVTQITSTGSVNATFRIPGRTTIPTDGEEHSVTIADLKLDAKVTWVCIPKTDTRGHLEANIKNSSDYTFLSGTSNVYVDRSFIAQSDVPNVGPQAMFHCPLGCNRPFNSCHLPPKDEDVVRIRFYNKSRTQSFSQRITVQNTKSIAIEGLKITDHIPVSQDENITVNLISPALVLPTTSALKLIGQGTPPKVQVSEGIVAQWNGSDDPNGDLSALGRHGRIDWLCAIPAFGTVNLELQWEVISNRKAEIYGL</sequence>
<dbReference type="InterPro" id="IPR011935">
    <property type="entry name" value="CHP02231"/>
</dbReference>
<dbReference type="Pfam" id="PF13598">
    <property type="entry name" value="DUF4139"/>
    <property type="match status" value="1"/>
</dbReference>
<dbReference type="AlphaFoldDB" id="A0A0C3C4X4"/>
<reference evidence="3 4" key="1">
    <citation type="submission" date="2014-04" db="EMBL/GenBank/DDBJ databases">
        <authorList>
            <consortium name="DOE Joint Genome Institute"/>
            <person name="Kuo A."/>
            <person name="Gay G."/>
            <person name="Dore J."/>
            <person name="Kohler A."/>
            <person name="Nagy L.G."/>
            <person name="Floudas D."/>
            <person name="Copeland A."/>
            <person name="Barry K.W."/>
            <person name="Cichocki N."/>
            <person name="Veneault-Fourrey C."/>
            <person name="LaButti K."/>
            <person name="Lindquist E.A."/>
            <person name="Lipzen A."/>
            <person name="Lundell T."/>
            <person name="Morin E."/>
            <person name="Murat C."/>
            <person name="Sun H."/>
            <person name="Tunlid A."/>
            <person name="Henrissat B."/>
            <person name="Grigoriev I.V."/>
            <person name="Hibbett D.S."/>
            <person name="Martin F."/>
            <person name="Nordberg H.P."/>
            <person name="Cantor M.N."/>
            <person name="Hua S.X."/>
        </authorList>
    </citation>
    <scope>NUCLEOTIDE SEQUENCE [LARGE SCALE GENOMIC DNA]</scope>
    <source>
        <strain evidence="4">h7</strain>
    </source>
</reference>
<protein>
    <recommendedName>
        <fullName evidence="5">DUF4139 domain-containing protein</fullName>
    </recommendedName>
</protein>
<dbReference type="PANTHER" id="PTHR31005:SF8">
    <property type="entry name" value="DUF4139 DOMAIN-CONTAINING PROTEIN"/>
    <property type="match status" value="1"/>
</dbReference>
<dbReference type="OrthoDB" id="10068793at2759"/>
<evidence type="ECO:0000259" key="2">
    <source>
        <dbReference type="Pfam" id="PF13600"/>
    </source>
</evidence>
<evidence type="ECO:0000259" key="1">
    <source>
        <dbReference type="Pfam" id="PF13598"/>
    </source>
</evidence>
<dbReference type="InterPro" id="IPR037291">
    <property type="entry name" value="DUF4139"/>
</dbReference>
<evidence type="ECO:0008006" key="5">
    <source>
        <dbReference type="Google" id="ProtNLM"/>
    </source>
</evidence>
<keyword evidence="4" id="KW-1185">Reference proteome</keyword>
<organism evidence="3 4">
    <name type="scientific">Hebeloma cylindrosporum</name>
    <dbReference type="NCBI Taxonomy" id="76867"/>
    <lineage>
        <taxon>Eukaryota</taxon>
        <taxon>Fungi</taxon>
        <taxon>Dikarya</taxon>
        <taxon>Basidiomycota</taxon>
        <taxon>Agaricomycotina</taxon>
        <taxon>Agaricomycetes</taxon>
        <taxon>Agaricomycetidae</taxon>
        <taxon>Agaricales</taxon>
        <taxon>Agaricineae</taxon>
        <taxon>Hymenogastraceae</taxon>
        <taxon>Hebeloma</taxon>
    </lineage>
</organism>